<sequence length="149" mass="17947">MKDKLWINEDIDTLLNFFKEHENKEFIVKEKFQEYRVDGIESIEMIKKGEYKIAFKNKDKILGEIFPFKIFIEENKMKIPTAKKIKKMLIKEDNELYTTYLVKYAKNDSYLDSVTIIRIGSLDFLACLNIFNKSNLIEKERYEDYLDLF</sequence>
<protein>
    <submittedName>
        <fullName evidence="1">Uncharacterized protein</fullName>
    </submittedName>
</protein>
<organism evidence="1 2">
    <name type="scientific">Amedibacterium intestinale</name>
    <dbReference type="NCBI Taxonomy" id="2583452"/>
    <lineage>
        <taxon>Bacteria</taxon>
        <taxon>Bacillati</taxon>
        <taxon>Bacillota</taxon>
        <taxon>Erysipelotrichia</taxon>
        <taxon>Erysipelotrichales</taxon>
        <taxon>Erysipelotrichaceae</taxon>
        <taxon>Amedibacterium</taxon>
    </lineage>
</organism>
<evidence type="ECO:0000313" key="2">
    <source>
        <dbReference type="Proteomes" id="UP000464754"/>
    </source>
</evidence>
<evidence type="ECO:0000313" key="1">
    <source>
        <dbReference type="EMBL" id="BBK22685.1"/>
    </source>
</evidence>
<name>A0A6N4TJV5_9FIRM</name>
<accession>A0A6N4TJV5</accession>
<keyword evidence="2" id="KW-1185">Reference proteome</keyword>
<dbReference type="RefSeq" id="WP_163051978.1">
    <property type="nucleotide sequence ID" value="NZ_AP019695.1"/>
</dbReference>
<dbReference type="Proteomes" id="UP000464754">
    <property type="component" value="Chromosome"/>
</dbReference>
<dbReference type="AlphaFoldDB" id="A0A6N4TJV5"/>
<proteinExistence type="predicted"/>
<reference evidence="2" key="1">
    <citation type="submission" date="2019-05" db="EMBL/GenBank/DDBJ databases">
        <title>Complete genome sequencing of Absiella argi strain JCM 30884.</title>
        <authorList>
            <person name="Sakamoto M."/>
            <person name="Murakami T."/>
            <person name="Mori H."/>
        </authorList>
    </citation>
    <scope>NUCLEOTIDE SEQUENCE [LARGE SCALE GENOMIC DNA]</scope>
    <source>
        <strain evidence="2">JCM 30884</strain>
    </source>
</reference>
<dbReference type="KEGG" id="aarg:Aargi30884_15880"/>
<gene>
    <name evidence="1" type="ORF">Aargi30884_15880</name>
</gene>
<dbReference type="EMBL" id="AP019695">
    <property type="protein sequence ID" value="BBK22685.1"/>
    <property type="molecule type" value="Genomic_DNA"/>
</dbReference>